<dbReference type="GO" id="GO:0003677">
    <property type="term" value="F:DNA binding"/>
    <property type="evidence" value="ECO:0007669"/>
    <property type="project" value="UniProtKB-KW"/>
</dbReference>
<evidence type="ECO:0000256" key="3">
    <source>
        <dbReference type="ARBA" id="ARBA00023125"/>
    </source>
</evidence>
<dbReference type="PANTHER" id="PTHR30629:SF2">
    <property type="entry name" value="PROPHAGE INTEGRASE INTS-RELATED"/>
    <property type="match status" value="1"/>
</dbReference>
<proteinExistence type="inferred from homology"/>
<evidence type="ECO:0000256" key="1">
    <source>
        <dbReference type="ARBA" id="ARBA00008857"/>
    </source>
</evidence>
<comment type="similarity">
    <text evidence="1">Belongs to the 'phage' integrase family.</text>
</comment>
<dbReference type="RefSeq" id="WP_074785125.1">
    <property type="nucleotide sequence ID" value="NZ_FOBO01000003.1"/>
</dbReference>
<dbReference type="SUPFAM" id="SSF56349">
    <property type="entry name" value="DNA breaking-rejoining enzymes"/>
    <property type="match status" value="1"/>
</dbReference>
<dbReference type="Proteomes" id="UP000182160">
    <property type="component" value="Unassembled WGS sequence"/>
</dbReference>
<dbReference type="Gene3D" id="1.10.150.130">
    <property type="match status" value="1"/>
</dbReference>
<dbReference type="EMBL" id="FOBO01000003">
    <property type="protein sequence ID" value="SEM25733.1"/>
    <property type="molecule type" value="Genomic_DNA"/>
</dbReference>
<dbReference type="InterPro" id="IPR010998">
    <property type="entry name" value="Integrase_recombinase_N"/>
</dbReference>
<dbReference type="InterPro" id="IPR002104">
    <property type="entry name" value="Integrase_catalytic"/>
</dbReference>
<keyword evidence="4" id="KW-0233">DNA recombination</keyword>
<protein>
    <submittedName>
        <fullName evidence="6">Site-specific recombinase XerD</fullName>
    </submittedName>
</protein>
<dbReference type="InterPro" id="IPR011010">
    <property type="entry name" value="DNA_brk_join_enz"/>
</dbReference>
<dbReference type="Gene3D" id="1.10.443.10">
    <property type="entry name" value="Intergrase catalytic core"/>
    <property type="match status" value="1"/>
</dbReference>
<sequence length="296" mass="33663">MKDGGRRQELAIKSLIKFLRHDDAAKITKKNMLDWLENTLQEKQPSTISKVYLPTIRSLFRWATEQDRMKDNPAVSVRLAAQRPVHNRERSFTTAEAMNLLTAVYNYKPKTSHNGKIMEGGKVTAAKRWVPWLCAFTGARVAEITQLRREDFREVSGNVTIRITPEAGGTKTGQWRDVPMHPQIIKLGFLDYLDTIKSGPVFHNGKDSGKYQTHAKKLANRLGDWLREQNLVPDGVQPSHGWRHRFKTVGREIGIQDRVLDAIQGHAARTAGDDYGDVTLSTKINAINRLPEYQVR</sequence>
<evidence type="ECO:0000259" key="5">
    <source>
        <dbReference type="PROSITE" id="PS51898"/>
    </source>
</evidence>
<organism evidence="6 7">
    <name type="scientific">Roseovarius tolerans</name>
    <dbReference type="NCBI Taxonomy" id="74031"/>
    <lineage>
        <taxon>Bacteria</taxon>
        <taxon>Pseudomonadati</taxon>
        <taxon>Pseudomonadota</taxon>
        <taxon>Alphaproteobacteria</taxon>
        <taxon>Rhodobacterales</taxon>
        <taxon>Roseobacteraceae</taxon>
        <taxon>Roseovarius</taxon>
    </lineage>
</organism>
<accession>A0A1H7WW48</accession>
<dbReference type="PANTHER" id="PTHR30629">
    <property type="entry name" value="PROPHAGE INTEGRASE"/>
    <property type="match status" value="1"/>
</dbReference>
<feature type="domain" description="Tyr recombinase" evidence="5">
    <location>
        <begin position="87"/>
        <end position="288"/>
    </location>
</feature>
<dbReference type="AlphaFoldDB" id="A0A1H7WW48"/>
<dbReference type="InterPro" id="IPR050808">
    <property type="entry name" value="Phage_Integrase"/>
</dbReference>
<evidence type="ECO:0000256" key="2">
    <source>
        <dbReference type="ARBA" id="ARBA00022908"/>
    </source>
</evidence>
<evidence type="ECO:0000256" key="4">
    <source>
        <dbReference type="ARBA" id="ARBA00023172"/>
    </source>
</evidence>
<dbReference type="GO" id="GO:0015074">
    <property type="term" value="P:DNA integration"/>
    <property type="evidence" value="ECO:0007669"/>
    <property type="project" value="UniProtKB-KW"/>
</dbReference>
<evidence type="ECO:0000313" key="7">
    <source>
        <dbReference type="Proteomes" id="UP000182160"/>
    </source>
</evidence>
<dbReference type="PROSITE" id="PS51898">
    <property type="entry name" value="TYR_RECOMBINASE"/>
    <property type="match status" value="1"/>
</dbReference>
<reference evidence="6 7" key="1">
    <citation type="submission" date="2016-10" db="EMBL/GenBank/DDBJ databases">
        <authorList>
            <person name="de Groot N.N."/>
        </authorList>
    </citation>
    <scope>NUCLEOTIDE SEQUENCE [LARGE SCALE GENOMIC DNA]</scope>
    <source>
        <strain evidence="6 7">DSM 11457</strain>
    </source>
</reference>
<dbReference type="GO" id="GO:0006310">
    <property type="term" value="P:DNA recombination"/>
    <property type="evidence" value="ECO:0007669"/>
    <property type="project" value="UniProtKB-KW"/>
</dbReference>
<keyword evidence="3" id="KW-0238">DNA-binding</keyword>
<evidence type="ECO:0000313" key="6">
    <source>
        <dbReference type="EMBL" id="SEM25733.1"/>
    </source>
</evidence>
<dbReference type="InterPro" id="IPR013762">
    <property type="entry name" value="Integrase-like_cat_sf"/>
</dbReference>
<name>A0A1H7WW48_9RHOB</name>
<gene>
    <name evidence="6" type="ORF">SAMN04488077_103181</name>
</gene>
<keyword evidence="2" id="KW-0229">DNA integration</keyword>